<comment type="caution">
    <text evidence="3">The sequence shown here is derived from an EMBL/GenBank/DDBJ whole genome shotgun (WGS) entry which is preliminary data.</text>
</comment>
<keyword evidence="3" id="KW-0808">Transferase</keyword>
<dbReference type="InterPro" id="IPR004147">
    <property type="entry name" value="ABC1_dom"/>
</dbReference>
<proteinExistence type="inferred from homology"/>
<name>A0ABR9WQP0_9FLAO</name>
<sequence length="436" mass="50346">MKTIDSIPTSKIQRASKLIQTGAKVGVNYLKYYGDKITKSEEEAKESLNKNNAADIYDSLKQLKGSALKVAQMLSMDKNILPRAYVEKFSLAQFSVPPLSAPLVNKTFKNYFGKQPNEIYDTFNATSINAASIGQVHQATKDGKKLAVKIQYPGVAESISSDLALVKPIAIKMFNIKGKDSDKYFKEVEDKLIEETNYINEVKQSMEMAEACQNIPNLIFPKYYPDWSSEKIITMDWMTGEHLSEFTAHNTDAEKSNILGQTLWDFYMFQMHNLRKVHADPHPGNFLITKDTKLVALDFGCIKEVPNDFYVPYFELAKKENLNNPEFFQSKLYELEILRKEDTKEEIEFFTEMFHELLSLFARPFHVEEFDFSDEEFFGQIADLGERYSKNTELRNMNGNRGSKHFIYINRTFFGLYNLMHDLKATKVKINNFIQY</sequence>
<dbReference type="InterPro" id="IPR050154">
    <property type="entry name" value="UbiB_kinase"/>
</dbReference>
<organism evidence="3 4">
    <name type="scientific">Flavobacterium proteolyticum</name>
    <dbReference type="NCBI Taxonomy" id="2911683"/>
    <lineage>
        <taxon>Bacteria</taxon>
        <taxon>Pseudomonadati</taxon>
        <taxon>Bacteroidota</taxon>
        <taxon>Flavobacteriia</taxon>
        <taxon>Flavobacteriales</taxon>
        <taxon>Flavobacteriaceae</taxon>
        <taxon>Flavobacterium</taxon>
    </lineage>
</organism>
<dbReference type="GO" id="GO:0016301">
    <property type="term" value="F:kinase activity"/>
    <property type="evidence" value="ECO:0007669"/>
    <property type="project" value="UniProtKB-KW"/>
</dbReference>
<dbReference type="InterPro" id="IPR011009">
    <property type="entry name" value="Kinase-like_dom_sf"/>
</dbReference>
<keyword evidence="4" id="KW-1185">Reference proteome</keyword>
<dbReference type="EMBL" id="JADFTZ010000002">
    <property type="protein sequence ID" value="MBE9576243.1"/>
    <property type="molecule type" value="Genomic_DNA"/>
</dbReference>
<dbReference type="Pfam" id="PF03109">
    <property type="entry name" value="ABC1"/>
    <property type="match status" value="1"/>
</dbReference>
<accession>A0ABR9WQP0</accession>
<dbReference type="PROSITE" id="PS50011">
    <property type="entry name" value="PROTEIN_KINASE_DOM"/>
    <property type="match status" value="1"/>
</dbReference>
<dbReference type="Proteomes" id="UP000656274">
    <property type="component" value="Unassembled WGS sequence"/>
</dbReference>
<comment type="similarity">
    <text evidence="1">Belongs to the protein kinase superfamily. ADCK protein kinase family.</text>
</comment>
<dbReference type="PANTHER" id="PTHR10566:SF113">
    <property type="entry name" value="PROTEIN ACTIVITY OF BC1 COMPLEX KINASE 7, CHLOROPLASTIC"/>
    <property type="match status" value="1"/>
</dbReference>
<feature type="domain" description="Protein kinase" evidence="2">
    <location>
        <begin position="122"/>
        <end position="436"/>
    </location>
</feature>
<dbReference type="RefSeq" id="WP_194094717.1">
    <property type="nucleotide sequence ID" value="NZ_JADFTZ010000002.1"/>
</dbReference>
<evidence type="ECO:0000313" key="4">
    <source>
        <dbReference type="Proteomes" id="UP000656274"/>
    </source>
</evidence>
<keyword evidence="3" id="KW-0418">Kinase</keyword>
<reference evidence="3 4" key="1">
    <citation type="submission" date="2020-10" db="EMBL/GenBank/DDBJ databases">
        <title>The genome sequence of Flavobacterium aquaticum 1Y8A.</title>
        <authorList>
            <person name="Liu Y."/>
        </authorList>
    </citation>
    <scope>NUCLEOTIDE SEQUENCE [LARGE SCALE GENOMIC DNA]</scope>
    <source>
        <strain evidence="3 4">1Y8A</strain>
    </source>
</reference>
<evidence type="ECO:0000259" key="2">
    <source>
        <dbReference type="PROSITE" id="PS50011"/>
    </source>
</evidence>
<dbReference type="PANTHER" id="PTHR10566">
    <property type="entry name" value="CHAPERONE-ACTIVITY OF BC1 COMPLEX CABC1 -RELATED"/>
    <property type="match status" value="1"/>
</dbReference>
<dbReference type="SUPFAM" id="SSF56112">
    <property type="entry name" value="Protein kinase-like (PK-like)"/>
    <property type="match status" value="1"/>
</dbReference>
<evidence type="ECO:0000313" key="3">
    <source>
        <dbReference type="EMBL" id="MBE9576243.1"/>
    </source>
</evidence>
<gene>
    <name evidence="3" type="ORF">IM755_05915</name>
</gene>
<dbReference type="InterPro" id="IPR000719">
    <property type="entry name" value="Prot_kinase_dom"/>
</dbReference>
<protein>
    <submittedName>
        <fullName evidence="3">AarF/ABC1/UbiB kinase family protein</fullName>
    </submittedName>
</protein>
<dbReference type="Gene3D" id="1.10.510.10">
    <property type="entry name" value="Transferase(Phosphotransferase) domain 1"/>
    <property type="match status" value="1"/>
</dbReference>
<evidence type="ECO:0000256" key="1">
    <source>
        <dbReference type="ARBA" id="ARBA00009670"/>
    </source>
</evidence>